<organism evidence="1 2">
    <name type="scientific">Escherichia coli O25b:H4</name>
    <dbReference type="NCBI Taxonomy" id="941280"/>
    <lineage>
        <taxon>Bacteria</taxon>
        <taxon>Pseudomonadati</taxon>
        <taxon>Pseudomonadota</taxon>
        <taxon>Gammaproteobacteria</taxon>
        <taxon>Enterobacterales</taxon>
        <taxon>Enterobacteriaceae</taxon>
        <taxon>Escherichia</taxon>
    </lineage>
</organism>
<name>A0A192CIL3_ECO25</name>
<sequence>MVSYFYPSLKSPHSIKPVKNYRSINKYTQKPSPFSSISNRHYVFYFSTAKSLAHRAALRHFFNK</sequence>
<dbReference type="AlphaFoldDB" id="A0A192CIL3"/>
<dbReference type="PATRIC" id="fig|941280.3.peg.4715"/>
<gene>
    <name evidence="1" type="ORF">WLH_04752</name>
</gene>
<reference evidence="1 2" key="1">
    <citation type="submission" date="2016-03" db="EMBL/GenBank/DDBJ databases">
        <title>Genome Sequence and Comparative Pathogenic Determinants of Uropathogenic Escherichia coli O25b:H4, a Clinical Isolate from Saudi Arabia.</title>
        <authorList>
            <person name="Alyamani E.A.J."/>
            <person name="Khiyami M.A."/>
            <person name="Booq R.Y."/>
            <person name="Bahwerth F.S."/>
            <person name="Vaisvil B."/>
            <person name="Schmitt D.P."/>
            <person name="Kapatral V."/>
        </authorList>
    </citation>
    <scope>NUCLEOTIDE SEQUENCE [LARGE SCALE GENOMIC DNA]</scope>
    <source>
        <strain evidence="1 2">O25b:H4</strain>
    </source>
</reference>
<dbReference type="GO" id="GO:0004066">
    <property type="term" value="F:asparagine synthase (glutamine-hydrolyzing) activity"/>
    <property type="evidence" value="ECO:0007669"/>
    <property type="project" value="UniProtKB-EC"/>
</dbReference>
<accession>A0A192CIL3</accession>
<dbReference type="EMBL" id="CP015085">
    <property type="protein sequence ID" value="ANK06013.1"/>
    <property type="molecule type" value="Genomic_DNA"/>
</dbReference>
<evidence type="ECO:0000313" key="2">
    <source>
        <dbReference type="Proteomes" id="UP000183316"/>
    </source>
</evidence>
<dbReference type="EC" id="6.3.5.4" evidence="1"/>
<dbReference type="Proteomes" id="UP000183316">
    <property type="component" value="Chromosome"/>
</dbReference>
<keyword evidence="1" id="KW-0436">Ligase</keyword>
<proteinExistence type="predicted"/>
<protein>
    <submittedName>
        <fullName evidence="1">Asparagine synthetase [glutamine-hydrolyzing]</fullName>
        <ecNumber evidence="1">6.3.5.4</ecNumber>
    </submittedName>
</protein>
<evidence type="ECO:0000313" key="1">
    <source>
        <dbReference type="EMBL" id="ANK06013.1"/>
    </source>
</evidence>